<dbReference type="NCBIfam" id="NF002805">
    <property type="entry name" value="PRK02947.1"/>
    <property type="match status" value="1"/>
</dbReference>
<evidence type="ECO:0000313" key="2">
    <source>
        <dbReference type="EMBL" id="MBX8632696.1"/>
    </source>
</evidence>
<reference evidence="2" key="1">
    <citation type="submission" date="2021-04" db="EMBL/GenBank/DDBJ databases">
        <title>Genomic insights into ecological role and evolution of a novel Thermoplasmata order Candidatus Sysuiplasmatales.</title>
        <authorList>
            <person name="Yuan Y."/>
        </authorList>
    </citation>
    <scope>NUCLEOTIDE SEQUENCE</scope>
    <source>
        <strain evidence="2">YP2-bin.285</strain>
    </source>
</reference>
<comment type="caution">
    <text evidence="2">The sequence shown here is derived from an EMBL/GenBank/DDBJ whole genome shotgun (WGS) entry which is preliminary data.</text>
</comment>
<organism evidence="2 3">
    <name type="scientific">Candidatus Sysuiplasma superficiale</name>
    <dbReference type="NCBI Taxonomy" id="2823368"/>
    <lineage>
        <taxon>Archaea</taxon>
        <taxon>Methanobacteriati</taxon>
        <taxon>Thermoplasmatota</taxon>
        <taxon>Thermoplasmata</taxon>
        <taxon>Candidatus Sysuiplasmatales</taxon>
        <taxon>Candidatus Sysuiplasmataceae</taxon>
        <taxon>Candidatus Sysuiplasma</taxon>
    </lineage>
</organism>
<evidence type="ECO:0000313" key="3">
    <source>
        <dbReference type="Proteomes" id="UP000716004"/>
    </source>
</evidence>
<dbReference type="GO" id="GO:0097367">
    <property type="term" value="F:carbohydrate derivative binding"/>
    <property type="evidence" value="ECO:0007669"/>
    <property type="project" value="InterPro"/>
</dbReference>
<dbReference type="GO" id="GO:0016853">
    <property type="term" value="F:isomerase activity"/>
    <property type="evidence" value="ECO:0007669"/>
    <property type="project" value="UniProtKB-KW"/>
</dbReference>
<sequence length="258" mass="27867">MNTINTMVEWSEHAQRIIGSIASSQSEQIEKAAEAAANSIGLGHAVFLFGSGHSVMPVEEMFPRYGGLLGFLPVLELPLSFFTAVTGNMGFAQFDFLENSPEYGNRIISNYEIHSDDSMIVFTHSGSTPVTMEVALKFRERGGGKLIGVTSLKRSRNSRSKHPSGKAIHDIADIIIDTGVPEADVSIDISGVHCGPLSSIGALAVANMISIGTIGNLQKRGAKPAVNPVRAFDPDADRKMEDILAGYRHLYSSHIRRK</sequence>
<dbReference type="Proteomes" id="UP000716004">
    <property type="component" value="Unassembled WGS sequence"/>
</dbReference>
<protein>
    <submittedName>
        <fullName evidence="2">Sugar isomerase domain-containing protein</fullName>
    </submittedName>
</protein>
<dbReference type="Pfam" id="PF13580">
    <property type="entry name" value="SIS_2"/>
    <property type="match status" value="1"/>
</dbReference>
<dbReference type="SUPFAM" id="SSF53697">
    <property type="entry name" value="SIS domain"/>
    <property type="match status" value="1"/>
</dbReference>
<dbReference type="InterPro" id="IPR046348">
    <property type="entry name" value="SIS_dom_sf"/>
</dbReference>
<dbReference type="InterPro" id="IPR001347">
    <property type="entry name" value="SIS_dom"/>
</dbReference>
<name>A0A8J7YQX0_9ARCH</name>
<dbReference type="PROSITE" id="PS51464">
    <property type="entry name" value="SIS"/>
    <property type="match status" value="1"/>
</dbReference>
<dbReference type="GO" id="GO:1901135">
    <property type="term" value="P:carbohydrate derivative metabolic process"/>
    <property type="evidence" value="ECO:0007669"/>
    <property type="project" value="InterPro"/>
</dbReference>
<dbReference type="EMBL" id="JAGVSJ010000053">
    <property type="protein sequence ID" value="MBX8632696.1"/>
    <property type="molecule type" value="Genomic_DNA"/>
</dbReference>
<dbReference type="Gene3D" id="3.40.50.10490">
    <property type="entry name" value="Glucose-6-phosphate isomerase like protein, domain 1"/>
    <property type="match status" value="1"/>
</dbReference>
<accession>A0A8J7YQX0</accession>
<keyword evidence="2" id="KW-0413">Isomerase</keyword>
<evidence type="ECO:0000259" key="1">
    <source>
        <dbReference type="PROSITE" id="PS51464"/>
    </source>
</evidence>
<proteinExistence type="predicted"/>
<dbReference type="AlphaFoldDB" id="A0A8J7YQX0"/>
<feature type="domain" description="SIS" evidence="1">
    <location>
        <begin position="36"/>
        <end position="219"/>
    </location>
</feature>
<gene>
    <name evidence="2" type="ORF">J9259_09335</name>
</gene>